<dbReference type="AlphaFoldDB" id="A0A6U5J8G8"/>
<evidence type="ECO:0000313" key="2">
    <source>
        <dbReference type="EMBL" id="CAD9278948.1"/>
    </source>
</evidence>
<name>A0A6U5J8G8_9STRA</name>
<sequence length="103" mass="11739">MAKRSTLHRKVFRYQTIVPSELQMTKERPQNIALKHELACCLDGAAARGSPYDRDMLKQNVTSTHESTWLFSVDSSRIKINRTSCVLFSVPFGLRDAPEATRQ</sequence>
<accession>A0A6U5J8G8</accession>
<gene>
    <name evidence="1" type="ORF">GOCE00092_LOCUS7856</name>
    <name evidence="2" type="ORF">GOCE00092_LOCUS7857</name>
</gene>
<organism evidence="1">
    <name type="scientific">Grammatophora oceanica</name>
    <dbReference type="NCBI Taxonomy" id="210454"/>
    <lineage>
        <taxon>Eukaryota</taxon>
        <taxon>Sar</taxon>
        <taxon>Stramenopiles</taxon>
        <taxon>Ochrophyta</taxon>
        <taxon>Bacillariophyta</taxon>
        <taxon>Fragilariophyceae</taxon>
        <taxon>Fragilariophycidae</taxon>
        <taxon>Rhabdonematales</taxon>
        <taxon>Grammatophoraceae</taxon>
        <taxon>Grammatophora</taxon>
    </lineage>
</organism>
<reference evidence="1" key="1">
    <citation type="submission" date="2021-01" db="EMBL/GenBank/DDBJ databases">
        <authorList>
            <person name="Corre E."/>
            <person name="Pelletier E."/>
            <person name="Niang G."/>
            <person name="Scheremetjew M."/>
            <person name="Finn R."/>
            <person name="Kale V."/>
            <person name="Holt S."/>
            <person name="Cochrane G."/>
            <person name="Meng A."/>
            <person name="Brown T."/>
            <person name="Cohen L."/>
        </authorList>
    </citation>
    <scope>NUCLEOTIDE SEQUENCE</scope>
    <source>
        <strain evidence="1">CCMP 410</strain>
    </source>
</reference>
<evidence type="ECO:0000313" key="1">
    <source>
        <dbReference type="EMBL" id="CAD9278947.1"/>
    </source>
</evidence>
<dbReference type="EMBL" id="HBGK01015349">
    <property type="protein sequence ID" value="CAD9278947.1"/>
    <property type="molecule type" value="Transcribed_RNA"/>
</dbReference>
<proteinExistence type="predicted"/>
<protein>
    <submittedName>
        <fullName evidence="1">Uncharacterized protein</fullName>
    </submittedName>
</protein>
<dbReference type="EMBL" id="HBGK01015350">
    <property type="protein sequence ID" value="CAD9278948.1"/>
    <property type="molecule type" value="Transcribed_RNA"/>
</dbReference>